<dbReference type="InterPro" id="IPR048936">
    <property type="entry name" value="MvdD-like_ATPgrasp"/>
</dbReference>
<keyword evidence="4" id="KW-1185">Reference proteome</keyword>
<dbReference type="Pfam" id="PF08443">
    <property type="entry name" value="RimK"/>
    <property type="match status" value="1"/>
</dbReference>
<protein>
    <recommendedName>
        <fullName evidence="2">ATP-grasp domain-containing protein</fullName>
    </recommendedName>
</protein>
<evidence type="ECO:0000313" key="4">
    <source>
        <dbReference type="Proteomes" id="UP000576082"/>
    </source>
</evidence>
<dbReference type="GO" id="GO:0009432">
    <property type="term" value="P:SOS response"/>
    <property type="evidence" value="ECO:0007669"/>
    <property type="project" value="TreeGrafter"/>
</dbReference>
<comment type="caution">
    <text evidence="3">The sequence shown here is derived from an EMBL/GenBank/DDBJ whole genome shotgun (WGS) entry which is preliminary data.</text>
</comment>
<dbReference type="GO" id="GO:0005524">
    <property type="term" value="F:ATP binding"/>
    <property type="evidence" value="ECO:0007669"/>
    <property type="project" value="UniProtKB-UniRule"/>
</dbReference>
<feature type="domain" description="ATP-grasp" evidence="2">
    <location>
        <begin position="120"/>
        <end position="305"/>
    </location>
</feature>
<sequence>MILIITHKQDYTSDFVIDKLNHRNIDYYRFNCEDIDDSDYTLSLENGNVEFQLHGIKDVHAVWFRRTKLPDIDIDNQSEKLFILNDYDTLLQNMYHLIPTKKWLSFPSDVYLAENKLYQLKIANQIGFNIPKSVVTNSKDRLRKLSYQNGSLIIKPISNGRIKYGEEIKNIFTNKIEKQYFDNLGEFTLTPSIIQPYIEKDIELRITVVNKAVFSAQVDSQSNELTKVDWRKEKLKFKKYDLPVEVEEKCIRLLELLNISFGAIDLIKQPNGEYIFLEINPNGQWAWIEMDTGLNISDEIINFLTS</sequence>
<accession>A0A7X9S1W5</accession>
<dbReference type="EMBL" id="JABANE010000187">
    <property type="protein sequence ID" value="NME72652.1"/>
    <property type="molecule type" value="Genomic_DNA"/>
</dbReference>
<dbReference type="PANTHER" id="PTHR21621:SF0">
    <property type="entry name" value="BETA-CITRYLGLUTAMATE SYNTHASE B-RELATED"/>
    <property type="match status" value="1"/>
</dbReference>
<evidence type="ECO:0000256" key="1">
    <source>
        <dbReference type="PROSITE-ProRule" id="PRU00409"/>
    </source>
</evidence>
<dbReference type="Pfam" id="PF21068">
    <property type="entry name" value="ATPgraspMvdD"/>
    <property type="match status" value="1"/>
</dbReference>
<reference evidence="3 4" key="1">
    <citation type="submission" date="2020-04" db="EMBL/GenBank/DDBJ databases">
        <title>Flammeovirga sp. SR4, a novel species isolated from seawater.</title>
        <authorList>
            <person name="Wang X."/>
        </authorList>
    </citation>
    <scope>NUCLEOTIDE SEQUENCE [LARGE SCALE GENOMIC DNA]</scope>
    <source>
        <strain evidence="3 4">ATCC 23126</strain>
    </source>
</reference>
<proteinExistence type="predicted"/>
<dbReference type="InterPro" id="IPR011761">
    <property type="entry name" value="ATP-grasp"/>
</dbReference>
<dbReference type="GO" id="GO:0005737">
    <property type="term" value="C:cytoplasm"/>
    <property type="evidence" value="ECO:0007669"/>
    <property type="project" value="TreeGrafter"/>
</dbReference>
<gene>
    <name evidence="3" type="ORF">HHU12_32130</name>
</gene>
<dbReference type="InterPro" id="IPR013651">
    <property type="entry name" value="ATP-grasp_RimK-type"/>
</dbReference>
<dbReference type="Proteomes" id="UP000576082">
    <property type="component" value="Unassembled WGS sequence"/>
</dbReference>
<dbReference type="PANTHER" id="PTHR21621">
    <property type="entry name" value="RIBOSOMAL PROTEIN S6 MODIFICATION PROTEIN"/>
    <property type="match status" value="1"/>
</dbReference>
<dbReference type="GO" id="GO:0018169">
    <property type="term" value="F:ribosomal S6-glutamic acid ligase activity"/>
    <property type="evidence" value="ECO:0007669"/>
    <property type="project" value="TreeGrafter"/>
</dbReference>
<dbReference type="PROSITE" id="PS50975">
    <property type="entry name" value="ATP_GRASP"/>
    <property type="match status" value="1"/>
</dbReference>
<dbReference type="Gene3D" id="3.30.470.20">
    <property type="entry name" value="ATP-grasp fold, B domain"/>
    <property type="match status" value="1"/>
</dbReference>
<name>A0A7X9S1W5_9BACT</name>
<evidence type="ECO:0000313" key="3">
    <source>
        <dbReference type="EMBL" id="NME72652.1"/>
    </source>
</evidence>
<keyword evidence="1" id="KW-0547">Nucleotide-binding</keyword>
<dbReference type="AlphaFoldDB" id="A0A7X9S1W5"/>
<dbReference type="GO" id="GO:0046872">
    <property type="term" value="F:metal ion binding"/>
    <property type="evidence" value="ECO:0007669"/>
    <property type="project" value="InterPro"/>
</dbReference>
<evidence type="ECO:0000259" key="2">
    <source>
        <dbReference type="PROSITE" id="PS50975"/>
    </source>
</evidence>
<keyword evidence="1" id="KW-0067">ATP-binding</keyword>
<dbReference type="RefSeq" id="WP_169660837.1">
    <property type="nucleotide sequence ID" value="NZ_JABANE010000187.1"/>
</dbReference>
<dbReference type="SUPFAM" id="SSF56059">
    <property type="entry name" value="Glutathione synthetase ATP-binding domain-like"/>
    <property type="match status" value="1"/>
</dbReference>
<organism evidence="3 4">
    <name type="scientific">Flammeovirga aprica JL-4</name>
    <dbReference type="NCBI Taxonomy" id="694437"/>
    <lineage>
        <taxon>Bacteria</taxon>
        <taxon>Pseudomonadati</taxon>
        <taxon>Bacteroidota</taxon>
        <taxon>Cytophagia</taxon>
        <taxon>Cytophagales</taxon>
        <taxon>Flammeovirgaceae</taxon>
        <taxon>Flammeovirga</taxon>
    </lineage>
</organism>